<accession>X6N574</accession>
<gene>
    <name evidence="1" type="ORF">RFI_15795</name>
</gene>
<reference evidence="1 2" key="1">
    <citation type="journal article" date="2013" name="Curr. Biol.">
        <title>The Genome of the Foraminiferan Reticulomyxa filosa.</title>
        <authorList>
            <person name="Glockner G."/>
            <person name="Hulsmann N."/>
            <person name="Schleicher M."/>
            <person name="Noegel A.A."/>
            <person name="Eichinger L."/>
            <person name="Gallinger C."/>
            <person name="Pawlowski J."/>
            <person name="Sierra R."/>
            <person name="Euteneuer U."/>
            <person name="Pillet L."/>
            <person name="Moustafa A."/>
            <person name="Platzer M."/>
            <person name="Groth M."/>
            <person name="Szafranski K."/>
            <person name="Schliwa M."/>
        </authorList>
    </citation>
    <scope>NUCLEOTIDE SEQUENCE [LARGE SCALE GENOMIC DNA]</scope>
</reference>
<name>X6N574_RETFI</name>
<comment type="caution">
    <text evidence="1">The sequence shown here is derived from an EMBL/GenBank/DDBJ whole genome shotgun (WGS) entry which is preliminary data.</text>
</comment>
<evidence type="ECO:0000313" key="2">
    <source>
        <dbReference type="Proteomes" id="UP000023152"/>
    </source>
</evidence>
<dbReference type="EMBL" id="ASPP01011648">
    <property type="protein sequence ID" value="ETO21410.1"/>
    <property type="molecule type" value="Genomic_DNA"/>
</dbReference>
<keyword evidence="2" id="KW-1185">Reference proteome</keyword>
<dbReference type="AlphaFoldDB" id="X6N574"/>
<proteinExistence type="predicted"/>
<dbReference type="Proteomes" id="UP000023152">
    <property type="component" value="Unassembled WGS sequence"/>
</dbReference>
<sequence length="173" mass="19711">MKSMASPIDMHNLVMISQKISSLQKKDNFKWNNSKDLDDSKDENGDIGDIPEGAKFLWESLPAVEGVWTSSGSIQSTNGYNPQWDTDSILVDRTLSQDPTHIDIKTSLLQHICSMIPTFHPIDASETIESFVRQLQIQYDAQLKEAQVQQTQSLQSIHDMYRDKQNSYFSNRS</sequence>
<evidence type="ECO:0000313" key="1">
    <source>
        <dbReference type="EMBL" id="ETO21410.1"/>
    </source>
</evidence>
<protein>
    <submittedName>
        <fullName evidence="1">Uncharacterized protein</fullName>
    </submittedName>
</protein>
<organism evidence="1 2">
    <name type="scientific">Reticulomyxa filosa</name>
    <dbReference type="NCBI Taxonomy" id="46433"/>
    <lineage>
        <taxon>Eukaryota</taxon>
        <taxon>Sar</taxon>
        <taxon>Rhizaria</taxon>
        <taxon>Retaria</taxon>
        <taxon>Foraminifera</taxon>
        <taxon>Monothalamids</taxon>
        <taxon>Reticulomyxidae</taxon>
        <taxon>Reticulomyxa</taxon>
    </lineage>
</organism>